<evidence type="ECO:0000313" key="1">
    <source>
        <dbReference type="EMBL" id="JAD64496.1"/>
    </source>
</evidence>
<reference evidence="1" key="2">
    <citation type="journal article" date="2015" name="Data Brief">
        <title>Shoot transcriptome of the giant reed, Arundo donax.</title>
        <authorList>
            <person name="Barrero R.A."/>
            <person name="Guerrero F.D."/>
            <person name="Moolhuijzen P."/>
            <person name="Goolsby J.A."/>
            <person name="Tidwell J."/>
            <person name="Bellgard S.E."/>
            <person name="Bellgard M.I."/>
        </authorList>
    </citation>
    <scope>NUCLEOTIDE SEQUENCE</scope>
    <source>
        <tissue evidence="1">Shoot tissue taken approximately 20 cm above the soil surface</tissue>
    </source>
</reference>
<sequence>MPALHRIMQRCGAPAGGHCRVTAAIEKKLQNRDTPLARSVEHRRLTFRGA</sequence>
<reference evidence="1" key="1">
    <citation type="submission" date="2014-09" db="EMBL/GenBank/DDBJ databases">
        <authorList>
            <person name="Magalhaes I.L.F."/>
            <person name="Oliveira U."/>
            <person name="Santos F.R."/>
            <person name="Vidigal T.H.D.A."/>
            <person name="Brescovit A.D."/>
            <person name="Santos A.J."/>
        </authorList>
    </citation>
    <scope>NUCLEOTIDE SEQUENCE</scope>
    <source>
        <tissue evidence="1">Shoot tissue taken approximately 20 cm above the soil surface</tissue>
    </source>
</reference>
<proteinExistence type="predicted"/>
<organism evidence="1">
    <name type="scientific">Arundo donax</name>
    <name type="common">Giant reed</name>
    <name type="synonym">Donax arundinaceus</name>
    <dbReference type="NCBI Taxonomy" id="35708"/>
    <lineage>
        <taxon>Eukaryota</taxon>
        <taxon>Viridiplantae</taxon>
        <taxon>Streptophyta</taxon>
        <taxon>Embryophyta</taxon>
        <taxon>Tracheophyta</taxon>
        <taxon>Spermatophyta</taxon>
        <taxon>Magnoliopsida</taxon>
        <taxon>Liliopsida</taxon>
        <taxon>Poales</taxon>
        <taxon>Poaceae</taxon>
        <taxon>PACMAD clade</taxon>
        <taxon>Arundinoideae</taxon>
        <taxon>Arundineae</taxon>
        <taxon>Arundo</taxon>
    </lineage>
</organism>
<protein>
    <submittedName>
        <fullName evidence="1">Uncharacterized protein</fullName>
    </submittedName>
</protein>
<name>A0A0A9BMA1_ARUDO</name>
<dbReference type="AlphaFoldDB" id="A0A0A9BMA1"/>
<dbReference type="EMBL" id="GBRH01233399">
    <property type="protein sequence ID" value="JAD64496.1"/>
    <property type="molecule type" value="Transcribed_RNA"/>
</dbReference>
<accession>A0A0A9BMA1</accession>